<organism evidence="10">
    <name type="scientific">Staphylothermus marinus</name>
    <dbReference type="NCBI Taxonomy" id="2280"/>
    <lineage>
        <taxon>Archaea</taxon>
        <taxon>Thermoproteota</taxon>
        <taxon>Thermoprotei</taxon>
        <taxon>Desulfurococcales</taxon>
        <taxon>Desulfurococcaceae</taxon>
        <taxon>Staphylothermus</taxon>
    </lineage>
</organism>
<sequence length="400" mass="43403">MEYTLLITGFIGAILLAWINGANNAGNAIGSAIGSKAISIKKALWLASLFELLGGVLFGHFVSLTLLRGLFDINSINDPKTSLIGLNIAIFATVAWVFLATLFRVPMSISQAIVGGMLGFGLATIGLERINWFKVGEIVASWIYLPFLSMAISVFLYKLFVKLTVSINWFKLSILFLSFCHINIFSATLLLMAKSIKLLELRNSIIYSAIISTLLTLAMYIPITRIKFKSLAEAKEKMFRLLLLISCLSMAFSHGANDVANSAGPLSGIIYLVNEEKIPETASIPIIPLLVSSIAISLGVLLWGYRVAETIGEKITTLTVETGFIAQFSGSITVLIVTRLGLPVSTTVAIVGSIGGVGLARGLRYVNLKTLFKIILTWFIGFPTIMVLSYIGVKVYNMLS</sequence>
<comment type="function">
    <text evidence="1">Potential transporter for phosphate.</text>
</comment>
<feature type="transmembrane region" description="Helical" evidence="9">
    <location>
        <begin position="344"/>
        <end position="363"/>
    </location>
</feature>
<comment type="subcellular location">
    <subcellularLocation>
        <location evidence="2 9">Membrane</location>
        <topology evidence="2 9">Multi-pass membrane protein</topology>
    </subcellularLocation>
</comment>
<evidence type="ECO:0000256" key="2">
    <source>
        <dbReference type="ARBA" id="ARBA00004141"/>
    </source>
</evidence>
<dbReference type="EMBL" id="DTBJ01000024">
    <property type="protein sequence ID" value="HGM58644.1"/>
    <property type="molecule type" value="Genomic_DNA"/>
</dbReference>
<evidence type="ECO:0000256" key="3">
    <source>
        <dbReference type="ARBA" id="ARBA00009916"/>
    </source>
</evidence>
<feature type="transmembrane region" description="Helical" evidence="9">
    <location>
        <begin position="238"/>
        <end position="256"/>
    </location>
</feature>
<feature type="transmembrane region" description="Helical" evidence="9">
    <location>
        <begin position="315"/>
        <end position="338"/>
    </location>
</feature>
<keyword evidence="5 9" id="KW-0592">Phosphate transport</keyword>
<feature type="transmembrane region" description="Helical" evidence="9">
    <location>
        <begin position="139"/>
        <end position="160"/>
    </location>
</feature>
<keyword evidence="7 9" id="KW-1133">Transmembrane helix</keyword>
<proteinExistence type="inferred from homology"/>
<evidence type="ECO:0000256" key="7">
    <source>
        <dbReference type="ARBA" id="ARBA00022989"/>
    </source>
</evidence>
<feature type="transmembrane region" description="Helical" evidence="9">
    <location>
        <begin position="172"/>
        <end position="193"/>
    </location>
</feature>
<evidence type="ECO:0000256" key="1">
    <source>
        <dbReference type="ARBA" id="ARBA00001981"/>
    </source>
</evidence>
<feature type="transmembrane region" description="Helical" evidence="9">
    <location>
        <begin position="6"/>
        <end position="22"/>
    </location>
</feature>
<evidence type="ECO:0000256" key="5">
    <source>
        <dbReference type="ARBA" id="ARBA00022592"/>
    </source>
</evidence>
<evidence type="ECO:0000313" key="10">
    <source>
        <dbReference type="EMBL" id="HGM58644.1"/>
    </source>
</evidence>
<reference evidence="10" key="1">
    <citation type="journal article" date="2020" name="mSystems">
        <title>Genome- and Community-Level Interaction Insights into Carbon Utilization and Element Cycling Functions of Hydrothermarchaeota in Hydrothermal Sediment.</title>
        <authorList>
            <person name="Zhou Z."/>
            <person name="Liu Y."/>
            <person name="Xu W."/>
            <person name="Pan J."/>
            <person name="Luo Z.H."/>
            <person name="Li M."/>
        </authorList>
    </citation>
    <scope>NUCLEOTIDE SEQUENCE [LARGE SCALE GENOMIC DNA]</scope>
    <source>
        <strain evidence="10">SpSt-642</strain>
    </source>
</reference>
<feature type="transmembrane region" description="Helical" evidence="9">
    <location>
        <begin position="282"/>
        <end position="303"/>
    </location>
</feature>
<dbReference type="AlphaFoldDB" id="A0A7C4HDN9"/>
<comment type="similarity">
    <text evidence="3 9">Belongs to the inorganic phosphate transporter (PiT) (TC 2.A.20) family.</text>
</comment>
<dbReference type="GO" id="GO:0016020">
    <property type="term" value="C:membrane"/>
    <property type="evidence" value="ECO:0007669"/>
    <property type="project" value="UniProtKB-SubCell"/>
</dbReference>
<dbReference type="Pfam" id="PF01384">
    <property type="entry name" value="PHO4"/>
    <property type="match status" value="1"/>
</dbReference>
<dbReference type="GO" id="GO:0035435">
    <property type="term" value="P:phosphate ion transmembrane transport"/>
    <property type="evidence" value="ECO:0007669"/>
    <property type="project" value="TreeGrafter"/>
</dbReference>
<feature type="transmembrane region" description="Helical" evidence="9">
    <location>
        <begin position="375"/>
        <end position="393"/>
    </location>
</feature>
<keyword evidence="6 9" id="KW-0812">Transmembrane</keyword>
<evidence type="ECO:0000256" key="8">
    <source>
        <dbReference type="ARBA" id="ARBA00023136"/>
    </source>
</evidence>
<feature type="transmembrane region" description="Helical" evidence="9">
    <location>
        <begin position="205"/>
        <end position="226"/>
    </location>
</feature>
<evidence type="ECO:0000256" key="9">
    <source>
        <dbReference type="RuleBase" id="RU363058"/>
    </source>
</evidence>
<gene>
    <name evidence="10" type="ORF">ENU14_03535</name>
</gene>
<name>A0A7C4HDN9_STAMA</name>
<dbReference type="PANTHER" id="PTHR11101">
    <property type="entry name" value="PHOSPHATE TRANSPORTER"/>
    <property type="match status" value="1"/>
</dbReference>
<dbReference type="GO" id="GO:0005315">
    <property type="term" value="F:phosphate transmembrane transporter activity"/>
    <property type="evidence" value="ECO:0007669"/>
    <property type="project" value="InterPro"/>
</dbReference>
<protein>
    <recommendedName>
        <fullName evidence="9">Phosphate transporter</fullName>
    </recommendedName>
</protein>
<evidence type="ECO:0000256" key="6">
    <source>
        <dbReference type="ARBA" id="ARBA00022692"/>
    </source>
</evidence>
<comment type="caution">
    <text evidence="10">The sequence shown here is derived from an EMBL/GenBank/DDBJ whole genome shotgun (WGS) entry which is preliminary data.</text>
</comment>
<accession>A0A7C4HDN9</accession>
<feature type="transmembrane region" description="Helical" evidence="9">
    <location>
        <begin position="43"/>
        <end position="62"/>
    </location>
</feature>
<keyword evidence="4 9" id="KW-0813">Transport</keyword>
<dbReference type="PANTHER" id="PTHR11101:SF80">
    <property type="entry name" value="PHOSPHATE TRANSPORTER"/>
    <property type="match status" value="1"/>
</dbReference>
<dbReference type="InterPro" id="IPR001204">
    <property type="entry name" value="Phos_transporter"/>
</dbReference>
<feature type="transmembrane region" description="Helical" evidence="9">
    <location>
        <begin position="82"/>
        <end position="102"/>
    </location>
</feature>
<evidence type="ECO:0000256" key="4">
    <source>
        <dbReference type="ARBA" id="ARBA00022448"/>
    </source>
</evidence>
<feature type="transmembrane region" description="Helical" evidence="9">
    <location>
        <begin position="109"/>
        <end position="127"/>
    </location>
</feature>
<keyword evidence="8 9" id="KW-0472">Membrane</keyword>